<evidence type="ECO:0000313" key="3">
    <source>
        <dbReference type="EMBL" id="GAA2341332.1"/>
    </source>
</evidence>
<keyword evidence="2" id="KW-0472">Membrane</keyword>
<feature type="region of interest" description="Disordered" evidence="1">
    <location>
        <begin position="1"/>
        <end position="42"/>
    </location>
</feature>
<organism evidence="3 4">
    <name type="scientific">Dactylosporangium salmoneum</name>
    <dbReference type="NCBI Taxonomy" id="53361"/>
    <lineage>
        <taxon>Bacteria</taxon>
        <taxon>Bacillati</taxon>
        <taxon>Actinomycetota</taxon>
        <taxon>Actinomycetes</taxon>
        <taxon>Micromonosporales</taxon>
        <taxon>Micromonosporaceae</taxon>
        <taxon>Dactylosporangium</taxon>
    </lineage>
</organism>
<evidence type="ECO:0008006" key="5">
    <source>
        <dbReference type="Google" id="ProtNLM"/>
    </source>
</evidence>
<comment type="caution">
    <text evidence="3">The sequence shown here is derived from an EMBL/GenBank/DDBJ whole genome shotgun (WGS) entry which is preliminary data.</text>
</comment>
<gene>
    <name evidence="3" type="ORF">GCM10010170_024740</name>
</gene>
<dbReference type="EMBL" id="BAAARV010000021">
    <property type="protein sequence ID" value="GAA2341332.1"/>
    <property type="molecule type" value="Genomic_DNA"/>
</dbReference>
<evidence type="ECO:0000256" key="2">
    <source>
        <dbReference type="SAM" id="Phobius"/>
    </source>
</evidence>
<feature type="compositionally biased region" description="Low complexity" evidence="1">
    <location>
        <begin position="82"/>
        <end position="131"/>
    </location>
</feature>
<dbReference type="RefSeq" id="WP_344612462.1">
    <property type="nucleotide sequence ID" value="NZ_BAAARV010000021.1"/>
</dbReference>
<reference evidence="3 4" key="1">
    <citation type="journal article" date="2019" name="Int. J. Syst. Evol. Microbiol.">
        <title>The Global Catalogue of Microorganisms (GCM) 10K type strain sequencing project: providing services to taxonomists for standard genome sequencing and annotation.</title>
        <authorList>
            <consortium name="The Broad Institute Genomics Platform"/>
            <consortium name="The Broad Institute Genome Sequencing Center for Infectious Disease"/>
            <person name="Wu L."/>
            <person name="Ma J."/>
        </authorList>
    </citation>
    <scope>NUCLEOTIDE SEQUENCE [LARGE SCALE GENOMIC DNA]</scope>
    <source>
        <strain evidence="3 4">JCM 3272</strain>
    </source>
</reference>
<evidence type="ECO:0000256" key="1">
    <source>
        <dbReference type="SAM" id="MobiDB-lite"/>
    </source>
</evidence>
<protein>
    <recommendedName>
        <fullName evidence="5">Secreted protein</fullName>
    </recommendedName>
</protein>
<keyword evidence="4" id="KW-1185">Reference proteome</keyword>
<feature type="compositionally biased region" description="Pro residues" evidence="1">
    <location>
        <begin position="18"/>
        <end position="39"/>
    </location>
</feature>
<keyword evidence="2" id="KW-0812">Transmembrane</keyword>
<keyword evidence="2" id="KW-1133">Transmembrane helix</keyword>
<accession>A0ABN3G1D9</accession>
<feature type="region of interest" description="Disordered" evidence="1">
    <location>
        <begin position="73"/>
        <end position="131"/>
    </location>
</feature>
<evidence type="ECO:0000313" key="4">
    <source>
        <dbReference type="Proteomes" id="UP001501444"/>
    </source>
</evidence>
<feature type="transmembrane region" description="Helical" evidence="2">
    <location>
        <begin position="50"/>
        <end position="70"/>
    </location>
</feature>
<name>A0ABN3G1D9_9ACTN</name>
<proteinExistence type="predicted"/>
<sequence length="223" mass="22712">MTLPGTPEQPAQGGWQPSPQPQYGPPAAPPPGYPIPPAAPTKKRSAGKTVLIVVAAVVVLCCGGVVIAAATSGNKTNNTSGAATPATTAAGAQPPATQDATTQAATTQAAMTQAATTQAAPPPTSQAAAQPKQIIKVSGNGIKKTAMFTTGAEWTLVYSYDCSKFGSSGNFQVFEYDDSGAPQDVLVNELDKKGNDSVPQHADAGQHYLQVNSECSWTITVMG</sequence>
<dbReference type="Proteomes" id="UP001501444">
    <property type="component" value="Unassembled WGS sequence"/>
</dbReference>